<dbReference type="AlphaFoldDB" id="A0A369W3M6"/>
<evidence type="ECO:0000256" key="3">
    <source>
        <dbReference type="ARBA" id="ARBA00022729"/>
    </source>
</evidence>
<comment type="similarity">
    <text evidence="2">Belongs to the bacterial solute-binding protein SsuA/TauA family.</text>
</comment>
<name>A0A369W3M6_9HYPH</name>
<evidence type="ECO:0000259" key="5">
    <source>
        <dbReference type="Pfam" id="PF09084"/>
    </source>
</evidence>
<gene>
    <name evidence="6" type="ORF">DVH29_14545</name>
</gene>
<dbReference type="GO" id="GO:0042597">
    <property type="term" value="C:periplasmic space"/>
    <property type="evidence" value="ECO:0007669"/>
    <property type="project" value="UniProtKB-SubCell"/>
</dbReference>
<comment type="caution">
    <text evidence="6">The sequence shown here is derived from an EMBL/GenBank/DDBJ whole genome shotgun (WGS) entry which is preliminary data.</text>
</comment>
<accession>A0A369W3M6</accession>
<dbReference type="PANTHER" id="PTHR30024">
    <property type="entry name" value="ALIPHATIC SULFONATES-BINDING PROTEIN-RELATED"/>
    <property type="match status" value="1"/>
</dbReference>
<dbReference type="PANTHER" id="PTHR30024:SF47">
    <property type="entry name" value="TAURINE-BINDING PERIPLASMIC PROTEIN"/>
    <property type="match status" value="1"/>
</dbReference>
<evidence type="ECO:0000313" key="7">
    <source>
        <dbReference type="Proteomes" id="UP000253759"/>
    </source>
</evidence>
<reference evidence="7" key="1">
    <citation type="submission" date="2018-07" db="EMBL/GenBank/DDBJ databases">
        <authorList>
            <person name="Liu B.-T."/>
            <person name="Du Z."/>
        </authorList>
    </citation>
    <scope>NUCLEOTIDE SEQUENCE [LARGE SCALE GENOMIC DNA]</scope>
    <source>
        <strain evidence="7">XYN52</strain>
    </source>
</reference>
<dbReference type="Gene3D" id="3.40.190.10">
    <property type="entry name" value="Periplasmic binding protein-like II"/>
    <property type="match status" value="2"/>
</dbReference>
<sequence>MVTRTLGAAIIALMAAGPALAQPEDVLEIKLALGVIDANFNPTNASVFKLAETFGFYEKHGVKVTIIALDGSPQAVAALNSGAVDIADITIDSVVRLRAENDLAIRGIVGVSMGGNFLIAANSEIETIEDLRGKAYAIADNGSLDHALTQVVLRSLGVSDTELNFVAIGAPDVRVQALAAGRVDATTVSFGTYMSVAEVPGLHVLMETDEFSRRGPALSKFVAALESTIETKREALQRFTNALIDTSRAMEADPERWIAAAIEARPDLSPENIQTTSNMIASRWCINGCMPEEGLAASVDFVYGNPDFADVAVIDSADIIDLSFTATAMETLGVAGGSALDAR</sequence>
<dbReference type="Pfam" id="PF09084">
    <property type="entry name" value="NMT1"/>
    <property type="match status" value="1"/>
</dbReference>
<proteinExistence type="inferred from homology"/>
<keyword evidence="7" id="KW-1185">Reference proteome</keyword>
<dbReference type="InterPro" id="IPR015168">
    <property type="entry name" value="SsuA/THI5"/>
</dbReference>
<dbReference type="Proteomes" id="UP000253759">
    <property type="component" value="Unassembled WGS sequence"/>
</dbReference>
<dbReference type="SUPFAM" id="SSF53850">
    <property type="entry name" value="Periplasmic binding protein-like II"/>
    <property type="match status" value="1"/>
</dbReference>
<dbReference type="OrthoDB" id="9776669at2"/>
<protein>
    <submittedName>
        <fullName evidence="6">ABC transporter substrate-binding protein</fullName>
    </submittedName>
</protein>
<evidence type="ECO:0000256" key="2">
    <source>
        <dbReference type="ARBA" id="ARBA00010742"/>
    </source>
</evidence>
<feature type="chain" id="PRO_5016803569" evidence="4">
    <location>
        <begin position="22"/>
        <end position="343"/>
    </location>
</feature>
<comment type="subcellular location">
    <subcellularLocation>
        <location evidence="1">Periplasm</location>
    </subcellularLocation>
</comment>
<organism evidence="6 7">
    <name type="scientific">Pelagibacterium lacus</name>
    <dbReference type="NCBI Taxonomy" id="2282655"/>
    <lineage>
        <taxon>Bacteria</taxon>
        <taxon>Pseudomonadati</taxon>
        <taxon>Pseudomonadota</taxon>
        <taxon>Alphaproteobacteria</taxon>
        <taxon>Hyphomicrobiales</taxon>
        <taxon>Devosiaceae</taxon>
        <taxon>Pelagibacterium</taxon>
    </lineage>
</organism>
<feature type="domain" description="SsuA/THI5-like" evidence="5">
    <location>
        <begin position="48"/>
        <end position="255"/>
    </location>
</feature>
<evidence type="ECO:0000256" key="4">
    <source>
        <dbReference type="SAM" id="SignalP"/>
    </source>
</evidence>
<keyword evidence="3 4" id="KW-0732">Signal</keyword>
<dbReference type="EMBL" id="QQNH01000031">
    <property type="protein sequence ID" value="RDE07872.1"/>
    <property type="molecule type" value="Genomic_DNA"/>
</dbReference>
<feature type="signal peptide" evidence="4">
    <location>
        <begin position="1"/>
        <end position="21"/>
    </location>
</feature>
<evidence type="ECO:0000313" key="6">
    <source>
        <dbReference type="EMBL" id="RDE07872.1"/>
    </source>
</evidence>
<evidence type="ECO:0000256" key="1">
    <source>
        <dbReference type="ARBA" id="ARBA00004418"/>
    </source>
</evidence>